<dbReference type="AlphaFoldDB" id="A0A328EN38"/>
<protein>
    <recommendedName>
        <fullName evidence="5">Holin</fullName>
    </recommendedName>
</protein>
<gene>
    <name evidence="3" type="ORF">C1G86_1582</name>
</gene>
<organism evidence="3 4">
    <name type="scientific">Dehalococcoides mccartyi</name>
    <dbReference type="NCBI Taxonomy" id="61435"/>
    <lineage>
        <taxon>Bacteria</taxon>
        <taxon>Bacillati</taxon>
        <taxon>Chloroflexota</taxon>
        <taxon>Dehalococcoidia</taxon>
        <taxon>Dehalococcoidales</taxon>
        <taxon>Dehalococcoidaceae</taxon>
        <taxon>Dehalococcoides</taxon>
    </lineage>
</organism>
<feature type="transmembrane region" description="Helical" evidence="2">
    <location>
        <begin position="38"/>
        <end position="57"/>
    </location>
</feature>
<dbReference type="EMBL" id="QGLD01000018">
    <property type="protein sequence ID" value="RAL70055.1"/>
    <property type="molecule type" value="Genomic_DNA"/>
</dbReference>
<evidence type="ECO:0000256" key="2">
    <source>
        <dbReference type="SAM" id="Phobius"/>
    </source>
</evidence>
<keyword evidence="2" id="KW-0812">Transmembrane</keyword>
<proteinExistence type="predicted"/>
<keyword evidence="2" id="KW-0472">Membrane</keyword>
<feature type="compositionally biased region" description="Basic and acidic residues" evidence="1">
    <location>
        <begin position="89"/>
        <end position="108"/>
    </location>
</feature>
<dbReference type="Proteomes" id="UP000248786">
    <property type="component" value="Unassembled WGS sequence"/>
</dbReference>
<evidence type="ECO:0000256" key="1">
    <source>
        <dbReference type="SAM" id="MobiDB-lite"/>
    </source>
</evidence>
<reference evidence="3 4" key="1">
    <citation type="submission" date="2018-05" db="EMBL/GenBank/DDBJ databases">
        <title>Draft genome sequences of Dehalococcoides mccartyi strains RC and KS.</title>
        <authorList>
            <person name="Higgins S.A."/>
            <person name="Padilla-Crespo E."/>
            <person name="Loeffler F.E."/>
        </authorList>
    </citation>
    <scope>NUCLEOTIDE SEQUENCE [LARGE SCALE GENOMIC DNA]</scope>
    <source>
        <strain evidence="3 4">KS</strain>
    </source>
</reference>
<evidence type="ECO:0008006" key="5">
    <source>
        <dbReference type="Google" id="ProtNLM"/>
    </source>
</evidence>
<feature type="transmembrane region" description="Helical" evidence="2">
    <location>
        <begin position="63"/>
        <end position="81"/>
    </location>
</feature>
<feature type="region of interest" description="Disordered" evidence="1">
    <location>
        <begin position="87"/>
        <end position="108"/>
    </location>
</feature>
<keyword evidence="2" id="KW-1133">Transmembrane helix</keyword>
<evidence type="ECO:0000313" key="3">
    <source>
        <dbReference type="EMBL" id="RAL70055.1"/>
    </source>
</evidence>
<name>A0A328EN38_9CHLR</name>
<feature type="transmembrane region" description="Helical" evidence="2">
    <location>
        <begin position="6"/>
        <end position="26"/>
    </location>
</feature>
<evidence type="ECO:0000313" key="4">
    <source>
        <dbReference type="Proteomes" id="UP000248786"/>
    </source>
</evidence>
<accession>A0A328EN38</accession>
<sequence>MMSSELVQSLVALGGVPLILGLVQLFKPFISDTRFYPLLAVAFGLVINLIAGWTLGASTASDWTSALFNGIIAGMAASGLYSTGSTLKEGSEADKNNSPKEGGDNETD</sequence>
<comment type="caution">
    <text evidence="3">The sequence shown here is derived from an EMBL/GenBank/DDBJ whole genome shotgun (WGS) entry which is preliminary data.</text>
</comment>